<dbReference type="Gene3D" id="3.40.50.300">
    <property type="entry name" value="P-loop containing nucleotide triphosphate hydrolases"/>
    <property type="match status" value="2"/>
</dbReference>
<dbReference type="SMART" id="SM00490">
    <property type="entry name" value="HELICc"/>
    <property type="match status" value="1"/>
</dbReference>
<comment type="caution">
    <text evidence="16">The sequence shown here is derived from an EMBL/GenBank/DDBJ whole genome shotgun (WGS) entry which is preliminary data.</text>
</comment>
<keyword evidence="6 12" id="KW-0547">Nucleotide-binding</keyword>
<keyword evidence="7 12" id="KW-0378">Hydrolase</keyword>
<feature type="compositionally biased region" description="Basic residues" evidence="13">
    <location>
        <begin position="36"/>
        <end position="60"/>
    </location>
</feature>
<feature type="domain" description="Helicase C-terminal" evidence="15">
    <location>
        <begin position="390"/>
        <end position="534"/>
    </location>
</feature>
<dbReference type="GO" id="GO:0005524">
    <property type="term" value="F:ATP binding"/>
    <property type="evidence" value="ECO:0007669"/>
    <property type="project" value="UniProtKB-KW"/>
</dbReference>
<evidence type="ECO:0000256" key="2">
    <source>
        <dbReference type="ARBA" id="ARBA00009334"/>
    </source>
</evidence>
<proteinExistence type="inferred from homology"/>
<reference evidence="16" key="1">
    <citation type="journal article" date="2020" name="Fungal Divers.">
        <title>Resolving the Mortierellaceae phylogeny through synthesis of multi-gene phylogenetics and phylogenomics.</title>
        <authorList>
            <person name="Vandepol N."/>
            <person name="Liber J."/>
            <person name="Desiro A."/>
            <person name="Na H."/>
            <person name="Kennedy M."/>
            <person name="Barry K."/>
            <person name="Grigoriev I.V."/>
            <person name="Miller A.N."/>
            <person name="O'Donnell K."/>
            <person name="Stajich J.E."/>
            <person name="Bonito G."/>
        </authorList>
    </citation>
    <scope>NUCLEOTIDE SEQUENCE</scope>
    <source>
        <strain evidence="16">NRRL 6426</strain>
    </source>
</reference>
<evidence type="ECO:0000256" key="11">
    <source>
        <dbReference type="ARBA" id="ARBA00037449"/>
    </source>
</evidence>
<evidence type="ECO:0000259" key="14">
    <source>
        <dbReference type="PROSITE" id="PS51192"/>
    </source>
</evidence>
<evidence type="ECO:0000256" key="4">
    <source>
        <dbReference type="ARBA" id="ARBA00022517"/>
    </source>
</evidence>
<keyword evidence="17" id="KW-1185">Reference proteome</keyword>
<evidence type="ECO:0000256" key="3">
    <source>
        <dbReference type="ARBA" id="ARBA00012552"/>
    </source>
</evidence>
<dbReference type="EC" id="3.6.4.13" evidence="3"/>
<evidence type="ECO:0000259" key="15">
    <source>
        <dbReference type="PROSITE" id="PS51194"/>
    </source>
</evidence>
<dbReference type="OrthoDB" id="196131at2759"/>
<dbReference type="Pfam" id="PF00270">
    <property type="entry name" value="DEAD"/>
    <property type="match status" value="1"/>
</dbReference>
<dbReference type="InterPro" id="IPR011545">
    <property type="entry name" value="DEAD/DEAH_box_helicase_dom"/>
</dbReference>
<dbReference type="EMBL" id="JAAAUQ010001756">
    <property type="protein sequence ID" value="KAF9134318.1"/>
    <property type="molecule type" value="Genomic_DNA"/>
</dbReference>
<dbReference type="FunFam" id="3.40.50.300:FF:000008">
    <property type="entry name" value="ATP-dependent RNA helicase RhlB"/>
    <property type="match status" value="1"/>
</dbReference>
<evidence type="ECO:0000256" key="6">
    <source>
        <dbReference type="ARBA" id="ARBA00022741"/>
    </source>
</evidence>
<evidence type="ECO:0000256" key="7">
    <source>
        <dbReference type="ARBA" id="ARBA00022801"/>
    </source>
</evidence>
<evidence type="ECO:0000256" key="13">
    <source>
        <dbReference type="SAM" id="MobiDB-lite"/>
    </source>
</evidence>
<evidence type="ECO:0000313" key="17">
    <source>
        <dbReference type="Proteomes" id="UP000748756"/>
    </source>
</evidence>
<comment type="function">
    <text evidence="11">ATP-dependent RNA helicase required for 60S ribosomal subunit synthesis. Involved in efficient pre-rRNA processing, predominantly at site A3, which is necessary for the normal formation of 25S and 5.8S rRNAs.</text>
</comment>
<gene>
    <name evidence="16" type="primary">DBP3</name>
    <name evidence="16" type="ORF">BG015_003429</name>
</gene>
<dbReference type="PROSITE" id="PS51192">
    <property type="entry name" value="HELICASE_ATP_BIND_1"/>
    <property type="match status" value="1"/>
</dbReference>
<dbReference type="InterPro" id="IPR000629">
    <property type="entry name" value="RNA-helicase_DEAD-box_CS"/>
</dbReference>
<dbReference type="GO" id="GO:0003724">
    <property type="term" value="F:RNA helicase activity"/>
    <property type="evidence" value="ECO:0007669"/>
    <property type="project" value="UniProtKB-EC"/>
</dbReference>
<evidence type="ECO:0000256" key="5">
    <source>
        <dbReference type="ARBA" id="ARBA00022552"/>
    </source>
</evidence>
<evidence type="ECO:0000256" key="12">
    <source>
        <dbReference type="RuleBase" id="RU000492"/>
    </source>
</evidence>
<dbReference type="SUPFAM" id="SSF52540">
    <property type="entry name" value="P-loop containing nucleoside triphosphate hydrolases"/>
    <property type="match status" value="1"/>
</dbReference>
<dbReference type="GO" id="GO:0003676">
    <property type="term" value="F:nucleic acid binding"/>
    <property type="evidence" value="ECO:0007669"/>
    <property type="project" value="InterPro"/>
</dbReference>
<keyword evidence="4" id="KW-0690">Ribosome biogenesis</keyword>
<dbReference type="SMART" id="SM00487">
    <property type="entry name" value="DEXDc"/>
    <property type="match status" value="1"/>
</dbReference>
<dbReference type="InterPro" id="IPR001650">
    <property type="entry name" value="Helicase_C-like"/>
</dbReference>
<dbReference type="PROSITE" id="PS00039">
    <property type="entry name" value="DEAD_ATP_HELICASE"/>
    <property type="match status" value="1"/>
</dbReference>
<feature type="compositionally biased region" description="Basic and acidic residues" evidence="13">
    <location>
        <begin position="10"/>
        <end position="22"/>
    </location>
</feature>
<dbReference type="InterPro" id="IPR014001">
    <property type="entry name" value="Helicase_ATP-bd"/>
</dbReference>
<dbReference type="Proteomes" id="UP000748756">
    <property type="component" value="Unassembled WGS sequence"/>
</dbReference>
<organism evidence="16 17">
    <name type="scientific">Linnemannia schmuckeri</name>
    <dbReference type="NCBI Taxonomy" id="64567"/>
    <lineage>
        <taxon>Eukaryota</taxon>
        <taxon>Fungi</taxon>
        <taxon>Fungi incertae sedis</taxon>
        <taxon>Mucoromycota</taxon>
        <taxon>Mortierellomycotina</taxon>
        <taxon>Mortierellomycetes</taxon>
        <taxon>Mortierellales</taxon>
        <taxon>Mortierellaceae</taxon>
        <taxon>Linnemannia</taxon>
    </lineage>
</organism>
<evidence type="ECO:0000256" key="10">
    <source>
        <dbReference type="ARBA" id="ARBA00023242"/>
    </source>
</evidence>
<evidence type="ECO:0000256" key="1">
    <source>
        <dbReference type="ARBA" id="ARBA00004604"/>
    </source>
</evidence>
<dbReference type="GO" id="GO:0016787">
    <property type="term" value="F:hydrolase activity"/>
    <property type="evidence" value="ECO:0007669"/>
    <property type="project" value="UniProtKB-KW"/>
</dbReference>
<protein>
    <recommendedName>
        <fullName evidence="3">RNA helicase</fullName>
        <ecNumber evidence="3">3.6.4.13</ecNumber>
    </recommendedName>
</protein>
<keyword evidence="9 12" id="KW-0067">ATP-binding</keyword>
<comment type="subcellular location">
    <subcellularLocation>
        <location evidence="1">Nucleus</location>
        <location evidence="1">Nucleolus</location>
    </subcellularLocation>
</comment>
<dbReference type="AlphaFoldDB" id="A0A9P5RJR0"/>
<comment type="similarity">
    <text evidence="2">Belongs to the DEAD box helicase family. DDX5/DBP2 subfamily.</text>
</comment>
<keyword evidence="8 12" id="KW-0347">Helicase</keyword>
<dbReference type="CDD" id="cd00268">
    <property type="entry name" value="DEADc"/>
    <property type="match status" value="1"/>
</dbReference>
<keyword evidence="10" id="KW-0539">Nucleus</keyword>
<evidence type="ECO:0000256" key="8">
    <source>
        <dbReference type="ARBA" id="ARBA00022806"/>
    </source>
</evidence>
<dbReference type="PANTHER" id="PTHR47958">
    <property type="entry name" value="ATP-DEPENDENT RNA HELICASE DBP3"/>
    <property type="match status" value="1"/>
</dbReference>
<feature type="domain" description="Helicase ATP-binding" evidence="14">
    <location>
        <begin position="182"/>
        <end position="358"/>
    </location>
</feature>
<dbReference type="PROSITE" id="PS51194">
    <property type="entry name" value="HELICASE_CTER"/>
    <property type="match status" value="1"/>
</dbReference>
<evidence type="ECO:0000256" key="9">
    <source>
        <dbReference type="ARBA" id="ARBA00022840"/>
    </source>
</evidence>
<dbReference type="InterPro" id="IPR027417">
    <property type="entry name" value="P-loop_NTPase"/>
</dbReference>
<dbReference type="CDD" id="cd18787">
    <property type="entry name" value="SF2_C_DEAD"/>
    <property type="match status" value="1"/>
</dbReference>
<dbReference type="InterPro" id="IPR044742">
    <property type="entry name" value="DEAD/DEAH_RhlB"/>
</dbReference>
<keyword evidence="5" id="KW-0698">rRNA processing</keyword>
<feature type="region of interest" description="Disordered" evidence="13">
    <location>
        <begin position="1"/>
        <end position="81"/>
    </location>
</feature>
<evidence type="ECO:0000313" key="16">
    <source>
        <dbReference type="EMBL" id="KAF9134318.1"/>
    </source>
</evidence>
<name>A0A9P5RJR0_9FUNG</name>
<accession>A0A9P5RJR0</accession>
<sequence>MPSATMSVTNDKKSKKDKKEKVAAASEVEDASITKKEKKNKKEKKDKKDKKEKKEKKDKKRKADEDNNSDDNDSTATSTATTEDAPIIKKLKAIEVVQPLKATVVSGTTPTTGGLVKSFYNASTNKTTKEQAREFYKENTIEVSGDEDFLPVLKFDEAGFRPEMLDITKSFKAPSPIQAACWPIVLSGRDIIGIAETGSGKTLAFTLPALMHIKGQKEFNVKPKGPTVLVVSPTRELAMQTMDQCVAAGKSSGIKSVCIYGGVSKDDQRKAIRQGVHIIVATPGRLLDLLEDGSCNIDTVSYLVLDEADRMLDTGFEEAIRSILRKTRKDRQTCMFSATWPESVRKLAHDFLDRPIKVTIGSPDLGASSNVTQIVEVLDDPRNKERRLLDLLRDYHKTRKNRILIFALYKKEADRIEQTLQRAGYKVGGIHGDKNQHTRTAALEAFKNGSIPLLVATDVAARGIDITGITHVINVTFPLTIEDYVHRIGRTGRGGQTGTAHTFFTVNEKGLSGALINVLNDAGVKIPDELRKFGGTVKKKAHSIYGDHFKDMGDQPMKAATKIRFE</sequence>
<dbReference type="Pfam" id="PF00271">
    <property type="entry name" value="Helicase_C"/>
    <property type="match status" value="1"/>
</dbReference>